<evidence type="ECO:0000313" key="2">
    <source>
        <dbReference type="Proteomes" id="UP000295252"/>
    </source>
</evidence>
<dbReference type="EMBL" id="HG739114">
    <property type="protein sequence ID" value="CDP08039.1"/>
    <property type="molecule type" value="Genomic_DNA"/>
</dbReference>
<evidence type="ECO:0000313" key="1">
    <source>
        <dbReference type="EMBL" id="CDP08039.1"/>
    </source>
</evidence>
<dbReference type="AlphaFoldDB" id="A0A068UIJ7"/>
<dbReference type="Proteomes" id="UP000295252">
    <property type="component" value="Chromosome V"/>
</dbReference>
<sequence>MISRQLFPSSRLNTQDRESIYNSTVSKRHCCKTTSASLKSSCRARWRGHPQSLITTKAAF</sequence>
<proteinExistence type="predicted"/>
<keyword evidence="2" id="KW-1185">Reference proteome</keyword>
<accession>A0A068UIJ7</accession>
<reference evidence="2" key="1">
    <citation type="journal article" date="2014" name="Science">
        <title>The coffee genome provides insight into the convergent evolution of caffeine biosynthesis.</title>
        <authorList>
            <person name="Denoeud F."/>
            <person name="Carretero-Paulet L."/>
            <person name="Dereeper A."/>
            <person name="Droc G."/>
            <person name="Guyot R."/>
            <person name="Pietrella M."/>
            <person name="Zheng C."/>
            <person name="Alberti A."/>
            <person name="Anthony F."/>
            <person name="Aprea G."/>
            <person name="Aury J.M."/>
            <person name="Bento P."/>
            <person name="Bernard M."/>
            <person name="Bocs S."/>
            <person name="Campa C."/>
            <person name="Cenci A."/>
            <person name="Combes M.C."/>
            <person name="Crouzillat D."/>
            <person name="Da Silva C."/>
            <person name="Daddiego L."/>
            <person name="De Bellis F."/>
            <person name="Dussert S."/>
            <person name="Garsmeur O."/>
            <person name="Gayraud T."/>
            <person name="Guignon V."/>
            <person name="Jahn K."/>
            <person name="Jamilloux V."/>
            <person name="Joet T."/>
            <person name="Labadie K."/>
            <person name="Lan T."/>
            <person name="Leclercq J."/>
            <person name="Lepelley M."/>
            <person name="Leroy T."/>
            <person name="Li L.T."/>
            <person name="Librado P."/>
            <person name="Lopez L."/>
            <person name="Munoz A."/>
            <person name="Noel B."/>
            <person name="Pallavicini A."/>
            <person name="Perrotta G."/>
            <person name="Poncet V."/>
            <person name="Pot D."/>
            <person name="Priyono X."/>
            <person name="Rigoreau M."/>
            <person name="Rouard M."/>
            <person name="Rozas J."/>
            <person name="Tranchant-Dubreuil C."/>
            <person name="VanBuren R."/>
            <person name="Zhang Q."/>
            <person name="Andrade A.C."/>
            <person name="Argout X."/>
            <person name="Bertrand B."/>
            <person name="de Kochko A."/>
            <person name="Graziosi G."/>
            <person name="Henry R.J."/>
            <person name="Jayarama X."/>
            <person name="Ming R."/>
            <person name="Nagai C."/>
            <person name="Rounsley S."/>
            <person name="Sankoff D."/>
            <person name="Giuliano G."/>
            <person name="Albert V.A."/>
            <person name="Wincker P."/>
            <person name="Lashermes P."/>
        </authorList>
    </citation>
    <scope>NUCLEOTIDE SEQUENCE [LARGE SCALE GENOMIC DNA]</scope>
    <source>
        <strain evidence="2">cv. DH200-94</strain>
    </source>
</reference>
<gene>
    <name evidence="1" type="ORF">GSCOC_T00026723001</name>
</gene>
<dbReference type="InParanoid" id="A0A068UIJ7"/>
<organism evidence="1 2">
    <name type="scientific">Coffea canephora</name>
    <name type="common">Robusta coffee</name>
    <dbReference type="NCBI Taxonomy" id="49390"/>
    <lineage>
        <taxon>Eukaryota</taxon>
        <taxon>Viridiplantae</taxon>
        <taxon>Streptophyta</taxon>
        <taxon>Embryophyta</taxon>
        <taxon>Tracheophyta</taxon>
        <taxon>Spermatophyta</taxon>
        <taxon>Magnoliopsida</taxon>
        <taxon>eudicotyledons</taxon>
        <taxon>Gunneridae</taxon>
        <taxon>Pentapetalae</taxon>
        <taxon>asterids</taxon>
        <taxon>lamiids</taxon>
        <taxon>Gentianales</taxon>
        <taxon>Rubiaceae</taxon>
        <taxon>Ixoroideae</taxon>
        <taxon>Gardenieae complex</taxon>
        <taxon>Bertiereae - Coffeeae clade</taxon>
        <taxon>Coffeeae</taxon>
        <taxon>Coffea</taxon>
    </lineage>
</organism>
<name>A0A068UIJ7_COFCA</name>
<dbReference type="Gramene" id="CDP08039">
    <property type="protein sequence ID" value="CDP08039"/>
    <property type="gene ID" value="GSCOC_T00026723001"/>
</dbReference>
<protein>
    <submittedName>
        <fullName evidence="1">Uncharacterized protein</fullName>
    </submittedName>
</protein>